<proteinExistence type="predicted"/>
<dbReference type="EMBL" id="JAAXOS010000007">
    <property type="protein sequence ID" value="NKY27720.1"/>
    <property type="molecule type" value="Genomic_DNA"/>
</dbReference>
<sequence>MIPIDVITDLRHIRVEYVFDQRLPSAGFWDTTTRRWVIQIAATVQRKQQRVAVAREFKHVLDYHRATHLYLGNDLVSGRYEANRAAEYFAGQLLVPSRLLRRAWKAGLTTPEELSDHFVVPEVMIRQRLAETRLGPYASRTTYHRPLNLAVVSGRAV</sequence>
<evidence type="ECO:0000313" key="3">
    <source>
        <dbReference type="Proteomes" id="UP000540698"/>
    </source>
</evidence>
<gene>
    <name evidence="2" type="ORF">HGB38_16010</name>
</gene>
<name>A0A7X6L4M6_9NOCA</name>
<evidence type="ECO:0000313" key="2">
    <source>
        <dbReference type="EMBL" id="NKY27720.1"/>
    </source>
</evidence>
<accession>A0A7X6L4M6</accession>
<comment type="caution">
    <text evidence="2">The sequence shown here is derived from an EMBL/GenBank/DDBJ whole genome shotgun (WGS) entry which is preliminary data.</text>
</comment>
<dbReference type="InterPro" id="IPR010359">
    <property type="entry name" value="IrrE_HExxH"/>
</dbReference>
<organism evidence="2 3">
    <name type="scientific">Nocardia gamkensis</name>
    <dbReference type="NCBI Taxonomy" id="352869"/>
    <lineage>
        <taxon>Bacteria</taxon>
        <taxon>Bacillati</taxon>
        <taxon>Actinomycetota</taxon>
        <taxon>Actinomycetes</taxon>
        <taxon>Mycobacteriales</taxon>
        <taxon>Nocardiaceae</taxon>
        <taxon>Nocardia</taxon>
    </lineage>
</organism>
<dbReference type="RefSeq" id="WP_062969395.1">
    <property type="nucleotide sequence ID" value="NZ_JAAXOS010000007.1"/>
</dbReference>
<protein>
    <submittedName>
        <fullName evidence="2">ImmA/IrrE family metallo-endopeptidase</fullName>
    </submittedName>
</protein>
<evidence type="ECO:0000259" key="1">
    <source>
        <dbReference type="Pfam" id="PF06114"/>
    </source>
</evidence>
<feature type="domain" description="IrrE N-terminal-like" evidence="1">
    <location>
        <begin position="30"/>
        <end position="129"/>
    </location>
</feature>
<dbReference type="AlphaFoldDB" id="A0A7X6L4M6"/>
<reference evidence="2 3" key="1">
    <citation type="submission" date="2020-04" db="EMBL/GenBank/DDBJ databases">
        <title>MicrobeNet Type strains.</title>
        <authorList>
            <person name="Nicholson A.C."/>
        </authorList>
    </citation>
    <scope>NUCLEOTIDE SEQUENCE [LARGE SCALE GENOMIC DNA]</scope>
    <source>
        <strain evidence="2 3">DSM 44956</strain>
    </source>
</reference>
<dbReference type="Proteomes" id="UP000540698">
    <property type="component" value="Unassembled WGS sequence"/>
</dbReference>
<keyword evidence="3" id="KW-1185">Reference proteome</keyword>
<dbReference type="Pfam" id="PF06114">
    <property type="entry name" value="Peptidase_M78"/>
    <property type="match status" value="1"/>
</dbReference>